<feature type="compositionally biased region" description="Acidic residues" evidence="4">
    <location>
        <begin position="184"/>
        <end position="206"/>
    </location>
</feature>
<organism evidence="6 7">
    <name type="scientific">Ostreobium quekettii</name>
    <dbReference type="NCBI Taxonomy" id="121088"/>
    <lineage>
        <taxon>Eukaryota</taxon>
        <taxon>Viridiplantae</taxon>
        <taxon>Chlorophyta</taxon>
        <taxon>core chlorophytes</taxon>
        <taxon>Ulvophyceae</taxon>
        <taxon>TCBD clade</taxon>
        <taxon>Bryopsidales</taxon>
        <taxon>Ostreobineae</taxon>
        <taxon>Ostreobiaceae</taxon>
        <taxon>Ostreobium</taxon>
    </lineage>
</organism>
<feature type="compositionally biased region" description="Low complexity" evidence="4">
    <location>
        <begin position="148"/>
        <end position="158"/>
    </location>
</feature>
<feature type="compositionally biased region" description="Basic residues" evidence="4">
    <location>
        <begin position="263"/>
        <end position="281"/>
    </location>
</feature>
<evidence type="ECO:0000313" key="7">
    <source>
        <dbReference type="Proteomes" id="UP000708148"/>
    </source>
</evidence>
<evidence type="ECO:0000259" key="5">
    <source>
        <dbReference type="PROSITE" id="PS51192"/>
    </source>
</evidence>
<dbReference type="InterPro" id="IPR027417">
    <property type="entry name" value="P-loop_NTPase"/>
</dbReference>
<reference evidence="6" key="1">
    <citation type="submission" date="2020-12" db="EMBL/GenBank/DDBJ databases">
        <authorList>
            <person name="Iha C."/>
        </authorList>
    </citation>
    <scope>NUCLEOTIDE SEQUENCE</scope>
</reference>
<accession>A0A8S1J152</accession>
<evidence type="ECO:0000256" key="3">
    <source>
        <dbReference type="ARBA" id="ARBA00022840"/>
    </source>
</evidence>
<name>A0A8S1J152_9CHLO</name>
<feature type="region of interest" description="Disordered" evidence="4">
    <location>
        <begin position="545"/>
        <end position="564"/>
    </location>
</feature>
<gene>
    <name evidence="6" type="ORF">OSTQU699_LOCUS6467</name>
</gene>
<dbReference type="SUPFAM" id="SSF52540">
    <property type="entry name" value="P-loop containing nucleoside triphosphate hydrolases"/>
    <property type="match status" value="1"/>
</dbReference>
<dbReference type="Pfam" id="PF00176">
    <property type="entry name" value="SNF2-rel_dom"/>
    <property type="match status" value="2"/>
</dbReference>
<dbReference type="Gene3D" id="3.40.50.10810">
    <property type="entry name" value="Tandem AAA-ATPase domain"/>
    <property type="match status" value="3"/>
</dbReference>
<dbReference type="GO" id="GO:0006289">
    <property type="term" value="P:nucleotide-excision repair"/>
    <property type="evidence" value="ECO:0007669"/>
    <property type="project" value="TreeGrafter"/>
</dbReference>
<evidence type="ECO:0000256" key="1">
    <source>
        <dbReference type="ARBA" id="ARBA00022741"/>
    </source>
</evidence>
<dbReference type="PANTHER" id="PTHR45626">
    <property type="entry name" value="TRANSCRIPTION TERMINATION FACTOR 2-RELATED"/>
    <property type="match status" value="1"/>
</dbReference>
<dbReference type="CDD" id="cd18008">
    <property type="entry name" value="DEXDc_SHPRH-like"/>
    <property type="match status" value="1"/>
</dbReference>
<dbReference type="InterPro" id="IPR000330">
    <property type="entry name" value="SNF2_N"/>
</dbReference>
<dbReference type="OrthoDB" id="448448at2759"/>
<dbReference type="PANTHER" id="PTHR45626:SF12">
    <property type="entry name" value="DNA REPAIR PROTEIN RAD16"/>
    <property type="match status" value="1"/>
</dbReference>
<keyword evidence="1" id="KW-0547">Nucleotide-binding</keyword>
<keyword evidence="7" id="KW-1185">Reference proteome</keyword>
<dbReference type="GO" id="GO:0016787">
    <property type="term" value="F:hydrolase activity"/>
    <property type="evidence" value="ECO:0007669"/>
    <property type="project" value="UniProtKB-KW"/>
</dbReference>
<dbReference type="GO" id="GO:0005524">
    <property type="term" value="F:ATP binding"/>
    <property type="evidence" value="ECO:0007669"/>
    <property type="project" value="UniProtKB-KW"/>
</dbReference>
<dbReference type="SMART" id="SM00487">
    <property type="entry name" value="DEXDc"/>
    <property type="match status" value="1"/>
</dbReference>
<dbReference type="PROSITE" id="PS51192">
    <property type="entry name" value="HELICASE_ATP_BIND_1"/>
    <property type="match status" value="1"/>
</dbReference>
<feature type="domain" description="Helicase ATP-binding" evidence="5">
    <location>
        <begin position="338"/>
        <end position="689"/>
    </location>
</feature>
<comment type="caution">
    <text evidence="6">The sequence shown here is derived from an EMBL/GenBank/DDBJ whole genome shotgun (WGS) entry which is preliminary data.</text>
</comment>
<dbReference type="InterPro" id="IPR050628">
    <property type="entry name" value="SNF2_RAD54_helicase_TF"/>
</dbReference>
<feature type="non-terminal residue" evidence="6">
    <location>
        <position position="778"/>
    </location>
</feature>
<feature type="compositionally biased region" description="Low complexity" evidence="4">
    <location>
        <begin position="28"/>
        <end position="47"/>
    </location>
</feature>
<feature type="compositionally biased region" description="Acidic residues" evidence="4">
    <location>
        <begin position="121"/>
        <end position="131"/>
    </location>
</feature>
<evidence type="ECO:0000256" key="4">
    <source>
        <dbReference type="SAM" id="MobiDB-lite"/>
    </source>
</evidence>
<keyword evidence="3" id="KW-0067">ATP-binding</keyword>
<feature type="region of interest" description="Disordered" evidence="4">
    <location>
        <begin position="255"/>
        <end position="283"/>
    </location>
</feature>
<feature type="compositionally biased region" description="Basic residues" evidence="4">
    <location>
        <begin position="48"/>
        <end position="58"/>
    </location>
</feature>
<dbReference type="GO" id="GO:0008094">
    <property type="term" value="F:ATP-dependent activity, acting on DNA"/>
    <property type="evidence" value="ECO:0007669"/>
    <property type="project" value="TreeGrafter"/>
</dbReference>
<evidence type="ECO:0000313" key="6">
    <source>
        <dbReference type="EMBL" id="CAD7701108.1"/>
    </source>
</evidence>
<proteinExistence type="predicted"/>
<dbReference type="AlphaFoldDB" id="A0A8S1J152"/>
<dbReference type="EMBL" id="CAJHUC010001437">
    <property type="protein sequence ID" value="CAD7701108.1"/>
    <property type="molecule type" value="Genomic_DNA"/>
</dbReference>
<dbReference type="InterPro" id="IPR038718">
    <property type="entry name" value="SNF2-like_sf"/>
</dbReference>
<evidence type="ECO:0000256" key="2">
    <source>
        <dbReference type="ARBA" id="ARBA00022801"/>
    </source>
</evidence>
<sequence>MPLTRSRAPGRVRGREPIGGSGRKTSRRIAGGRIAGGRDPNAGANAGRRVRRSARLTGHKPGGIAAPADAGEASDLSIKNVPSGGDASGGIGTGMASGSSSEGEEGAGRAGAEGGDRGVDWMEDVCEDEGEGSGSEELGRRHTRGCRRAALSRSAGPSRRGRGVRARAAGAGRRRQRELIRDDSDSDDSDYAPEPSEEEDVEDEEDAKVMKVMGAVGRAWGRAGEARDVVDLVSRDSDSDGTVDEVPLAARAVVRTKGDVSGRSKRSRQSRADKRQKKRRCWSPEKPEIFENGYISGDLDLDPEALGWSKSKEQMEPSSELLMPLLPFQKEFLAWAVKQEHGPLRGGVLADEMGMGKTIQAIAVILANPIVPARGLKTPKHQLAAMSKPGCPSQPLAMDRSPAMCVPISESLPTTPPAYTAGMARVLDDVAVSACCGTTLVVCPLVAVIQWRQEIARFTTPGALKVLIYHGPKRTTSQAELEEADVVLTTYSILENEYRKSEMPSKVQCRYCGKKFYPDRLKVHLRYFCGPNAVKSTALAKQKRKTVSKTKTIPSRKGMASSSKGFHLGCESAEEAGMMGGSVKDLPPNLRHLFDEGRMWAHEQDALDMILEATRDKGEDFGKRSGSLLHRICWCRIVLDEAHSIKERRCNTAHAAFALKSKYKWALSGTPLQNRVAELYSLIRFIRTYPYSYYFCRKCDCKCIDYPFKSNSRQCRTCGHSPLHHFCWWNKYVANPIKRYGYSSAGKLAMAVLKTEILDRTLLRRTKVQCADDLALPP</sequence>
<keyword evidence="2" id="KW-0378">Hydrolase</keyword>
<feature type="region of interest" description="Disordered" evidence="4">
    <location>
        <begin position="1"/>
        <end position="207"/>
    </location>
</feature>
<dbReference type="Proteomes" id="UP000708148">
    <property type="component" value="Unassembled WGS sequence"/>
</dbReference>
<dbReference type="InterPro" id="IPR014001">
    <property type="entry name" value="Helicase_ATP-bd"/>
</dbReference>
<protein>
    <recommendedName>
        <fullName evidence="5">Helicase ATP-binding domain-containing protein</fullName>
    </recommendedName>
</protein>
<dbReference type="GO" id="GO:0005634">
    <property type="term" value="C:nucleus"/>
    <property type="evidence" value="ECO:0007669"/>
    <property type="project" value="TreeGrafter"/>
</dbReference>
<feature type="compositionally biased region" description="Gly residues" evidence="4">
    <location>
        <begin position="86"/>
        <end position="95"/>
    </location>
</feature>